<dbReference type="AlphaFoldDB" id="A6L495"/>
<dbReference type="KEGG" id="bvu:BVU_2866"/>
<sequence>MQNHFPFCEFLGLTASILPDSIRRSSFFFPPTIAAAFVCPKYSPDITRMMLSRRISAVLSISIVVLTLLLHRKIISLGSGYCYRFLFDIGFRGPFVSVRTFHSQIGTINRAAD</sequence>
<organism evidence="1 2">
    <name type="scientific">Phocaeicola vulgatus (strain ATCC 8482 / DSM 1447 / JCM 5826 / CCUG 4940 / NBRC 14291 / NCTC 11154)</name>
    <name type="common">Bacteroides vulgatus</name>
    <dbReference type="NCBI Taxonomy" id="435590"/>
    <lineage>
        <taxon>Bacteria</taxon>
        <taxon>Pseudomonadati</taxon>
        <taxon>Bacteroidota</taxon>
        <taxon>Bacteroidia</taxon>
        <taxon>Bacteroidales</taxon>
        <taxon>Bacteroidaceae</taxon>
        <taxon>Phocaeicola</taxon>
    </lineage>
</organism>
<proteinExistence type="predicted"/>
<dbReference type="Proteomes" id="UP000002861">
    <property type="component" value="Chromosome"/>
</dbReference>
<dbReference type="HOGENOM" id="CLU_2128557_0_0_10"/>
<dbReference type="EMBL" id="CP000139">
    <property type="protein sequence ID" value="ABR40509.1"/>
    <property type="molecule type" value="Genomic_DNA"/>
</dbReference>
<name>A6L495_PHOV8</name>
<dbReference type="STRING" id="435590.BVU_2866"/>
<evidence type="ECO:0000313" key="2">
    <source>
        <dbReference type="Proteomes" id="UP000002861"/>
    </source>
</evidence>
<accession>A6L495</accession>
<dbReference type="PaxDb" id="435590-BVU_2866"/>
<protein>
    <submittedName>
        <fullName evidence="1">Uncharacterized protein</fullName>
    </submittedName>
</protein>
<gene>
    <name evidence="1" type="ordered locus">BVU_2866</name>
</gene>
<reference evidence="1 2" key="1">
    <citation type="journal article" date="2007" name="PLoS Biol.">
        <title>Evolution of symbiotic bacteria in the distal human intestine.</title>
        <authorList>
            <person name="Xu J."/>
            <person name="Mahowald M.A."/>
            <person name="Ley R.E."/>
            <person name="Lozupone C.A."/>
            <person name="Hamady M."/>
            <person name="Martens E.C."/>
            <person name="Henrissat B."/>
            <person name="Coutinho P.M."/>
            <person name="Minx P."/>
            <person name="Latreille P."/>
            <person name="Cordum H."/>
            <person name="Van Brunt A."/>
            <person name="Kim K."/>
            <person name="Fulton R.S."/>
            <person name="Fulton L.A."/>
            <person name="Clifton S.W."/>
            <person name="Wilson R.K."/>
            <person name="Knight R.D."/>
            <person name="Gordon J.I."/>
        </authorList>
    </citation>
    <scope>NUCLEOTIDE SEQUENCE [LARGE SCALE GENOMIC DNA]</scope>
    <source>
        <strain evidence="2">ATCC 8482 / DSM 1447 / JCM 5826 / CCUG 4940 / NBRC 14291 / NCTC 11154</strain>
    </source>
</reference>
<evidence type="ECO:0000313" key="1">
    <source>
        <dbReference type="EMBL" id="ABR40509.1"/>
    </source>
</evidence>